<name>A0A6A6S8H7_9PLEO</name>
<sequence length="154" mass="17204">MPAKDSEALSTLLSSSPCLLPTTSAYHLCLPPLCDSYWPLRLQLSLRLSASLQWLRMSSLQKPRTHSVSLANEHFRSGDSEPETHHSGPAPLLPRGKLETLWETRAFALLHRFAQFSPDAEPLQHIMTASFLLCPFYQPSAPPAEDLPPFWSAL</sequence>
<gene>
    <name evidence="1" type="ORF">P280DRAFT_248786</name>
</gene>
<dbReference type="AlphaFoldDB" id="A0A6A6S8H7"/>
<keyword evidence="2" id="KW-1185">Reference proteome</keyword>
<proteinExistence type="predicted"/>
<dbReference type="EMBL" id="MU006780">
    <property type="protein sequence ID" value="KAF2643281.1"/>
    <property type="molecule type" value="Genomic_DNA"/>
</dbReference>
<accession>A0A6A6S8H7</accession>
<evidence type="ECO:0000313" key="2">
    <source>
        <dbReference type="Proteomes" id="UP000799753"/>
    </source>
</evidence>
<evidence type="ECO:0000313" key="1">
    <source>
        <dbReference type="EMBL" id="KAF2643281.1"/>
    </source>
</evidence>
<dbReference type="Proteomes" id="UP000799753">
    <property type="component" value="Unassembled WGS sequence"/>
</dbReference>
<organism evidence="1 2">
    <name type="scientific">Massarina eburnea CBS 473.64</name>
    <dbReference type="NCBI Taxonomy" id="1395130"/>
    <lineage>
        <taxon>Eukaryota</taxon>
        <taxon>Fungi</taxon>
        <taxon>Dikarya</taxon>
        <taxon>Ascomycota</taxon>
        <taxon>Pezizomycotina</taxon>
        <taxon>Dothideomycetes</taxon>
        <taxon>Pleosporomycetidae</taxon>
        <taxon>Pleosporales</taxon>
        <taxon>Massarineae</taxon>
        <taxon>Massarinaceae</taxon>
        <taxon>Massarina</taxon>
    </lineage>
</organism>
<reference evidence="1" key="1">
    <citation type="journal article" date="2020" name="Stud. Mycol.">
        <title>101 Dothideomycetes genomes: a test case for predicting lifestyles and emergence of pathogens.</title>
        <authorList>
            <person name="Haridas S."/>
            <person name="Albert R."/>
            <person name="Binder M."/>
            <person name="Bloem J."/>
            <person name="Labutti K."/>
            <person name="Salamov A."/>
            <person name="Andreopoulos B."/>
            <person name="Baker S."/>
            <person name="Barry K."/>
            <person name="Bills G."/>
            <person name="Bluhm B."/>
            <person name="Cannon C."/>
            <person name="Castanera R."/>
            <person name="Culley D."/>
            <person name="Daum C."/>
            <person name="Ezra D."/>
            <person name="Gonzalez J."/>
            <person name="Henrissat B."/>
            <person name="Kuo A."/>
            <person name="Liang C."/>
            <person name="Lipzen A."/>
            <person name="Lutzoni F."/>
            <person name="Magnuson J."/>
            <person name="Mondo S."/>
            <person name="Nolan M."/>
            <person name="Ohm R."/>
            <person name="Pangilinan J."/>
            <person name="Park H.-J."/>
            <person name="Ramirez L."/>
            <person name="Alfaro M."/>
            <person name="Sun H."/>
            <person name="Tritt A."/>
            <person name="Yoshinaga Y."/>
            <person name="Zwiers L.-H."/>
            <person name="Turgeon B."/>
            <person name="Goodwin S."/>
            <person name="Spatafora J."/>
            <person name="Crous P."/>
            <person name="Grigoriev I."/>
        </authorList>
    </citation>
    <scope>NUCLEOTIDE SEQUENCE</scope>
    <source>
        <strain evidence="1">CBS 473.64</strain>
    </source>
</reference>
<protein>
    <submittedName>
        <fullName evidence="1">Uncharacterized protein</fullName>
    </submittedName>
</protein>